<evidence type="ECO:0000313" key="3">
    <source>
        <dbReference type="EMBL" id="KKQ40253.1"/>
    </source>
</evidence>
<dbReference type="EMBL" id="LBTN01000022">
    <property type="protein sequence ID" value="KKQ40253.1"/>
    <property type="molecule type" value="Genomic_DNA"/>
</dbReference>
<keyword evidence="1" id="KW-0472">Membrane</keyword>
<comment type="caution">
    <text evidence="3">The sequence shown here is derived from an EMBL/GenBank/DDBJ whole genome shotgun (WGS) entry which is preliminary data.</text>
</comment>
<reference evidence="3 4" key="1">
    <citation type="journal article" date="2015" name="Nature">
        <title>rRNA introns, odd ribosomes, and small enigmatic genomes across a large radiation of phyla.</title>
        <authorList>
            <person name="Brown C.T."/>
            <person name="Hug L.A."/>
            <person name="Thomas B.C."/>
            <person name="Sharon I."/>
            <person name="Castelle C.J."/>
            <person name="Singh A."/>
            <person name="Wilkins M.J."/>
            <person name="Williams K.H."/>
            <person name="Banfield J.F."/>
        </authorList>
    </citation>
    <scope>NUCLEOTIDE SEQUENCE [LARGE SCALE GENOMIC DNA]</scope>
</reference>
<dbReference type="AlphaFoldDB" id="A0A0G0HAG2"/>
<organism evidence="3 4">
    <name type="scientific">Candidatus Magasanikbacteria bacterium GW2011_GWA2_37_8</name>
    <dbReference type="NCBI Taxonomy" id="1619036"/>
    <lineage>
        <taxon>Bacteria</taxon>
        <taxon>Candidatus Magasanikiibacteriota</taxon>
    </lineage>
</organism>
<dbReference type="SUPFAM" id="SSF82171">
    <property type="entry name" value="DPP6 N-terminal domain-like"/>
    <property type="match status" value="1"/>
</dbReference>
<dbReference type="STRING" id="1619036.US58_C0022G0002"/>
<dbReference type="Pfam" id="PF08308">
    <property type="entry name" value="PEGA"/>
    <property type="match status" value="1"/>
</dbReference>
<name>A0A0G0HAG2_9BACT</name>
<feature type="transmembrane region" description="Helical" evidence="1">
    <location>
        <begin position="12"/>
        <end position="34"/>
    </location>
</feature>
<dbReference type="InterPro" id="IPR013229">
    <property type="entry name" value="PEGA"/>
</dbReference>
<evidence type="ECO:0000259" key="2">
    <source>
        <dbReference type="Pfam" id="PF08308"/>
    </source>
</evidence>
<evidence type="ECO:0000256" key="1">
    <source>
        <dbReference type="SAM" id="Phobius"/>
    </source>
</evidence>
<proteinExistence type="predicted"/>
<sequence>MEYPGSHIIRPIRRALLITFIALFFIICPILIMYTTGYRYDWQNGLLKETGVISIDVLPAKTEAYLNGLAVKKNIPIRLKNLTPQKYNLKLSLSGYYDWEKEVEVKNRQTVYIKEFSLLKKPEPKFLLAGTIGFISISDNGRWLIYADETKGKTNIWLDDLNNNSQTLIKTLPGIENIKVVWGKRYNYVAISNAQAPFRWLITVNTENPKQKWDINYTVDSLITKYAWQENLEPQLFFSTETNINAAQIIPQKIINVAPNKYLDWQMDGNKIWALTWDTTTTQMILTKDIFGFSTDFARWQNDSNTRPSDWHLLSTYQDTLLLKNNKQTEKFFLVNKDNQYSVTGQNWLISPYNDWWIFWTPWEINTYSIGSAPILLNRYSEKLEQIIPLDEFNTLGIFWTNRATALFPYYSVSHDLLNEATIARAVDSQNKIMYFSGKILLKEGLWKISY</sequence>
<keyword evidence="1" id="KW-1133">Transmembrane helix</keyword>
<protein>
    <recommendedName>
        <fullName evidence="2">PEGA domain-containing protein</fullName>
    </recommendedName>
</protein>
<evidence type="ECO:0000313" key="4">
    <source>
        <dbReference type="Proteomes" id="UP000034333"/>
    </source>
</evidence>
<accession>A0A0G0HAG2</accession>
<gene>
    <name evidence="3" type="ORF">US58_C0022G0002</name>
</gene>
<dbReference type="Proteomes" id="UP000034333">
    <property type="component" value="Unassembled WGS sequence"/>
</dbReference>
<keyword evidence="1" id="KW-0812">Transmembrane</keyword>
<feature type="domain" description="PEGA" evidence="2">
    <location>
        <begin position="51"/>
        <end position="113"/>
    </location>
</feature>